<gene>
    <name evidence="1" type="ORF">E4U03_07815</name>
</gene>
<sequence length="127" mass="14033">MALITWEDMRHLTQKDIKDTLTGHSITGQSISKWLGASATDEEMEVIASSVTSYVNSLPSIDRDTEGNWAATTLLGATMLGARLYKRRASPNGIESFAEIGNTYISRYDSDIARLLHIEAFRKPLVA</sequence>
<comment type="caution">
    <text evidence="1">The sequence shown here is derived from an EMBL/GenBank/DDBJ whole genome shotgun (WGS) entry which is preliminary data.</text>
</comment>
<name>A0A4Y9F2P8_9MICC</name>
<evidence type="ECO:0000313" key="2">
    <source>
        <dbReference type="Proteomes" id="UP000297951"/>
    </source>
</evidence>
<reference evidence="1 2" key="1">
    <citation type="submission" date="2019-03" db="EMBL/GenBank/DDBJ databases">
        <title>Diversity of the mouse oral microbiome.</title>
        <authorList>
            <person name="Joseph S."/>
            <person name="Aduse-Opoku J."/>
            <person name="Curtis M."/>
            <person name="Wade W."/>
            <person name="Hashim A."/>
        </authorList>
    </citation>
    <scope>NUCLEOTIDE SEQUENCE [LARGE SCALE GENOMIC DNA]</scope>
    <source>
        <strain evidence="2">irhom_31</strain>
    </source>
</reference>
<accession>A0A4Y9F2P8</accession>
<dbReference type="EMBL" id="SPQC01000025">
    <property type="protein sequence ID" value="TFU21908.1"/>
    <property type="molecule type" value="Genomic_DNA"/>
</dbReference>
<dbReference type="Proteomes" id="UP000297951">
    <property type="component" value="Unassembled WGS sequence"/>
</dbReference>
<organism evidence="1 2">
    <name type="scientific">Rothia nasimurium</name>
    <dbReference type="NCBI Taxonomy" id="85336"/>
    <lineage>
        <taxon>Bacteria</taxon>
        <taxon>Bacillati</taxon>
        <taxon>Actinomycetota</taxon>
        <taxon>Actinomycetes</taxon>
        <taxon>Micrococcales</taxon>
        <taxon>Micrococcaceae</taxon>
        <taxon>Rothia</taxon>
    </lineage>
</organism>
<dbReference type="RefSeq" id="WP_135012996.1">
    <property type="nucleotide sequence ID" value="NZ_JADGLK010000025.1"/>
</dbReference>
<evidence type="ECO:0000313" key="1">
    <source>
        <dbReference type="EMBL" id="TFU21908.1"/>
    </source>
</evidence>
<protein>
    <submittedName>
        <fullName evidence="1">Uncharacterized protein</fullName>
    </submittedName>
</protein>
<dbReference type="AlphaFoldDB" id="A0A4Y9F2P8"/>
<proteinExistence type="predicted"/>
<dbReference type="OrthoDB" id="4425586at2"/>